<protein>
    <recommendedName>
        <fullName evidence="2">CdiI immunity protein domain-containing protein</fullName>
    </recommendedName>
</protein>
<sequence>MISHTGALFNDGPVRRVVETALRAERSQGALGLDDELRRFVRTMGAAETTRWLFPVVSVAALLDHTADLVRSEGPAFFPRTFTQRLDEARGGVPGDDYLRTLAGLLRAVEQEPEAGFVDLPLADWEAAVRFPELFGFGANWIYEGEYPSLSDSIAAFIDAEHPFCGESFSRLAADAQSVLVTFPQPAVLSANVTCWIPWVSREALSEVIQGIDDHMRTEHAGF</sequence>
<evidence type="ECO:0000313" key="1">
    <source>
        <dbReference type="EMBL" id="XCN14837.1"/>
    </source>
</evidence>
<gene>
    <name evidence="1" type="ORF">R1Y80_14745</name>
</gene>
<dbReference type="EMBL" id="CP136798">
    <property type="protein sequence ID" value="XCN14837.1"/>
    <property type="molecule type" value="Genomic_DNA"/>
</dbReference>
<organism evidence="1">
    <name type="scientific">Streptomyces sp. JL1001</name>
    <dbReference type="NCBI Taxonomy" id="3078227"/>
    <lineage>
        <taxon>Bacteria</taxon>
        <taxon>Bacillati</taxon>
        <taxon>Actinomycetota</taxon>
        <taxon>Actinomycetes</taxon>
        <taxon>Kitasatosporales</taxon>
        <taxon>Streptomycetaceae</taxon>
        <taxon>Streptomyces</taxon>
    </lineage>
</organism>
<reference evidence="1" key="1">
    <citation type="submission" date="2023-10" db="EMBL/GenBank/DDBJ databases">
        <title>Complete genome sequence of Streptomyces sp. JL1001.</title>
        <authorList>
            <person name="Jiang L."/>
        </authorList>
    </citation>
    <scope>NUCLEOTIDE SEQUENCE</scope>
    <source>
        <strain evidence="1">JL1001</strain>
    </source>
</reference>
<dbReference type="AlphaFoldDB" id="A0AAU8KEJ8"/>
<proteinExistence type="predicted"/>
<evidence type="ECO:0008006" key="2">
    <source>
        <dbReference type="Google" id="ProtNLM"/>
    </source>
</evidence>
<accession>A0AAU8KEJ8</accession>
<dbReference type="RefSeq" id="WP_354597211.1">
    <property type="nucleotide sequence ID" value="NZ_CP136798.1"/>
</dbReference>
<name>A0AAU8KEJ8_9ACTN</name>